<dbReference type="InterPro" id="IPR000477">
    <property type="entry name" value="RT_dom"/>
</dbReference>
<reference evidence="3" key="2">
    <citation type="submission" date="2025-09" db="UniProtKB">
        <authorList>
            <consortium name="Ensembl"/>
        </authorList>
    </citation>
    <scope>IDENTIFICATION</scope>
</reference>
<protein>
    <recommendedName>
        <fullName evidence="2">Reverse transcriptase domain-containing protein</fullName>
    </recommendedName>
</protein>
<dbReference type="PANTHER" id="PTHR31635:SF196">
    <property type="entry name" value="REVERSE TRANSCRIPTASE DOMAIN-CONTAINING PROTEIN-RELATED"/>
    <property type="match status" value="1"/>
</dbReference>
<proteinExistence type="predicted"/>
<evidence type="ECO:0000256" key="1">
    <source>
        <dbReference type="SAM" id="MobiDB-lite"/>
    </source>
</evidence>
<dbReference type="AlphaFoldDB" id="A0A3Q3ED67"/>
<organism evidence="3 4">
    <name type="scientific">Labrus bergylta</name>
    <name type="common">ballan wrasse</name>
    <dbReference type="NCBI Taxonomy" id="56723"/>
    <lineage>
        <taxon>Eukaryota</taxon>
        <taxon>Metazoa</taxon>
        <taxon>Chordata</taxon>
        <taxon>Craniata</taxon>
        <taxon>Vertebrata</taxon>
        <taxon>Euteleostomi</taxon>
        <taxon>Actinopterygii</taxon>
        <taxon>Neopterygii</taxon>
        <taxon>Teleostei</taxon>
        <taxon>Neoteleostei</taxon>
        <taxon>Acanthomorphata</taxon>
        <taxon>Eupercaria</taxon>
        <taxon>Labriformes</taxon>
        <taxon>Labridae</taxon>
        <taxon>Labrus</taxon>
    </lineage>
</organism>
<dbReference type="STRING" id="56723.ENSLBEP00000005395"/>
<evidence type="ECO:0000313" key="3">
    <source>
        <dbReference type="Ensembl" id="ENSLBEP00000005395.1"/>
    </source>
</evidence>
<evidence type="ECO:0000259" key="2">
    <source>
        <dbReference type="PROSITE" id="PS50878"/>
    </source>
</evidence>
<dbReference type="PROSITE" id="PS50878">
    <property type="entry name" value="RT_POL"/>
    <property type="match status" value="1"/>
</dbReference>
<dbReference type="GeneTree" id="ENSGT00940000163630"/>
<keyword evidence="4" id="KW-1185">Reference proteome</keyword>
<reference evidence="3" key="1">
    <citation type="submission" date="2025-08" db="UniProtKB">
        <authorList>
            <consortium name="Ensembl"/>
        </authorList>
    </citation>
    <scope>IDENTIFICATION</scope>
</reference>
<dbReference type="InParanoid" id="A0A3Q3ED67"/>
<feature type="domain" description="Reverse transcriptase" evidence="2">
    <location>
        <begin position="178"/>
        <end position="444"/>
    </location>
</feature>
<feature type="compositionally biased region" description="Low complexity" evidence="1">
    <location>
        <begin position="9"/>
        <end position="27"/>
    </location>
</feature>
<accession>A0A3Q3ED67</accession>
<sequence length="466" mass="51805">MPKYQKPKAGPNAADLPDADPPGGATPLSDADTIMVALKQTEHCMLTKIDSSVMAATGELHKKIDNLTADLRSEISNVRTEFRKVIEDVRKENASFVTRFEDLEEGTLTCLTSTHFSTLQISLNSLRSLEQPLSSEEIVNAIKITPTGKAPGPDGFPIEFYKVLSQKLVPILKSVYDESLVNGKLPPTLSQAIVSVLLKKDKDPLKCSSCRPISLLGCDYKILTKILAQRLAALFLPSLTRTRQALFLDVSRFLMYGGCLMSPNSPVQPEAILSLDAEKAFYRIEWNYLFAALEKFGLGPIFCNWIQILYSAPMAAVRTNNNISDCFMLHRGTRQGCCLSPFFFDIAIEPLAVAIRSDNRIKGITRGGIIHKTSLYADDLLVQMSDPVDSIPCLLSLLRNISGYKINLSKSLLFPLNDLARQINYDHLAFKVENEKFTYLGVEIAGSVKDFFFSKLYFWAFCAFNG</sequence>
<dbReference type="Ensembl" id="ENSLBET00000005668.1">
    <property type="protein sequence ID" value="ENSLBEP00000005395.1"/>
    <property type="gene ID" value="ENSLBEG00000004148.1"/>
</dbReference>
<evidence type="ECO:0000313" key="4">
    <source>
        <dbReference type="Proteomes" id="UP000261660"/>
    </source>
</evidence>
<dbReference type="PANTHER" id="PTHR31635">
    <property type="entry name" value="REVERSE TRANSCRIPTASE DOMAIN-CONTAINING PROTEIN-RELATED"/>
    <property type="match status" value="1"/>
</dbReference>
<dbReference type="InterPro" id="IPR043502">
    <property type="entry name" value="DNA/RNA_pol_sf"/>
</dbReference>
<dbReference type="CDD" id="cd01650">
    <property type="entry name" value="RT_nLTR_like"/>
    <property type="match status" value="1"/>
</dbReference>
<dbReference type="Proteomes" id="UP000261660">
    <property type="component" value="Unplaced"/>
</dbReference>
<dbReference type="SUPFAM" id="SSF56672">
    <property type="entry name" value="DNA/RNA polymerases"/>
    <property type="match status" value="1"/>
</dbReference>
<name>A0A3Q3ED67_9LABR</name>
<feature type="region of interest" description="Disordered" evidence="1">
    <location>
        <begin position="1"/>
        <end position="28"/>
    </location>
</feature>
<dbReference type="Pfam" id="PF00078">
    <property type="entry name" value="RVT_1"/>
    <property type="match status" value="1"/>
</dbReference>